<dbReference type="Gene3D" id="2.40.100.10">
    <property type="entry name" value="Cyclophilin-like"/>
    <property type="match status" value="1"/>
</dbReference>
<dbReference type="SUPFAM" id="SSF57845">
    <property type="entry name" value="B-box zinc-binding domain"/>
    <property type="match status" value="1"/>
</dbReference>
<dbReference type="InterPro" id="IPR000315">
    <property type="entry name" value="Znf_B-box"/>
</dbReference>
<dbReference type="Pfam" id="PF00160">
    <property type="entry name" value="Pro_isomerase"/>
    <property type="match status" value="1"/>
</dbReference>
<dbReference type="GO" id="GO:0008270">
    <property type="term" value="F:zinc ion binding"/>
    <property type="evidence" value="ECO:0007669"/>
    <property type="project" value="UniProtKB-KW"/>
</dbReference>
<dbReference type="Pfam" id="PF00643">
    <property type="entry name" value="zf-B_box"/>
    <property type="match status" value="1"/>
</dbReference>
<dbReference type="SUPFAM" id="SSF50891">
    <property type="entry name" value="Cyclophilin-like"/>
    <property type="match status" value="1"/>
</dbReference>
<evidence type="ECO:0000256" key="5">
    <source>
        <dbReference type="SAM" id="MobiDB-lite"/>
    </source>
</evidence>
<dbReference type="PANTHER" id="PTHR25462:SF229">
    <property type="entry name" value="TRANSCRIPTION INTERMEDIARY FACTOR 1-BETA"/>
    <property type="match status" value="1"/>
</dbReference>
<dbReference type="InterPro" id="IPR002130">
    <property type="entry name" value="Cyclophilin-type_PPIase_dom"/>
</dbReference>
<dbReference type="OrthoDB" id="5330228at2759"/>
<dbReference type="SMART" id="SM00184">
    <property type="entry name" value="RING"/>
    <property type="match status" value="1"/>
</dbReference>
<dbReference type="PROSITE" id="PS00518">
    <property type="entry name" value="ZF_RING_1"/>
    <property type="match status" value="1"/>
</dbReference>
<evidence type="ECO:0000256" key="4">
    <source>
        <dbReference type="PROSITE-ProRule" id="PRU00024"/>
    </source>
</evidence>
<proteinExistence type="predicted"/>
<dbReference type="PROSITE" id="PS50119">
    <property type="entry name" value="ZF_BBOX"/>
    <property type="match status" value="1"/>
</dbReference>
<dbReference type="InterPro" id="IPR029000">
    <property type="entry name" value="Cyclophilin-like_dom_sf"/>
</dbReference>
<reference evidence="9 10" key="1">
    <citation type="submission" date="2018-04" db="EMBL/GenBank/DDBJ databases">
        <authorList>
            <person name="Zhang X."/>
            <person name="Yuan J."/>
            <person name="Li F."/>
            <person name="Xiang J."/>
        </authorList>
    </citation>
    <scope>NUCLEOTIDE SEQUENCE [LARGE SCALE GENOMIC DNA]</scope>
    <source>
        <tissue evidence="9">Muscle</tissue>
    </source>
</reference>
<organism evidence="9 10">
    <name type="scientific">Penaeus vannamei</name>
    <name type="common">Whiteleg shrimp</name>
    <name type="synonym">Litopenaeus vannamei</name>
    <dbReference type="NCBI Taxonomy" id="6689"/>
    <lineage>
        <taxon>Eukaryota</taxon>
        <taxon>Metazoa</taxon>
        <taxon>Ecdysozoa</taxon>
        <taxon>Arthropoda</taxon>
        <taxon>Crustacea</taxon>
        <taxon>Multicrustacea</taxon>
        <taxon>Malacostraca</taxon>
        <taxon>Eumalacostraca</taxon>
        <taxon>Eucarida</taxon>
        <taxon>Decapoda</taxon>
        <taxon>Dendrobranchiata</taxon>
        <taxon>Penaeoidea</taxon>
        <taxon>Penaeidae</taxon>
        <taxon>Penaeus</taxon>
    </lineage>
</organism>
<dbReference type="Gene3D" id="3.30.160.60">
    <property type="entry name" value="Classic Zinc Finger"/>
    <property type="match status" value="1"/>
</dbReference>
<keyword evidence="2 4" id="KW-0863">Zinc-finger</keyword>
<evidence type="ECO:0000256" key="3">
    <source>
        <dbReference type="ARBA" id="ARBA00022833"/>
    </source>
</evidence>
<evidence type="ECO:0000259" key="6">
    <source>
        <dbReference type="PROSITE" id="PS50072"/>
    </source>
</evidence>
<dbReference type="PROSITE" id="PS50089">
    <property type="entry name" value="ZF_RING_2"/>
    <property type="match status" value="1"/>
</dbReference>
<protein>
    <submittedName>
        <fullName evidence="9">Kelch motif family protein</fullName>
    </submittedName>
</protein>
<evidence type="ECO:0000259" key="7">
    <source>
        <dbReference type="PROSITE" id="PS50089"/>
    </source>
</evidence>
<feature type="compositionally biased region" description="Acidic residues" evidence="5">
    <location>
        <begin position="264"/>
        <end position="274"/>
    </location>
</feature>
<dbReference type="GO" id="GO:0061630">
    <property type="term" value="F:ubiquitin protein ligase activity"/>
    <property type="evidence" value="ECO:0007669"/>
    <property type="project" value="TreeGrafter"/>
</dbReference>
<evidence type="ECO:0000313" key="10">
    <source>
        <dbReference type="Proteomes" id="UP000283509"/>
    </source>
</evidence>
<dbReference type="SMART" id="SM00336">
    <property type="entry name" value="BBOX"/>
    <property type="match status" value="1"/>
</dbReference>
<evidence type="ECO:0000313" key="9">
    <source>
        <dbReference type="EMBL" id="ROT68409.1"/>
    </source>
</evidence>
<evidence type="ECO:0000256" key="2">
    <source>
        <dbReference type="ARBA" id="ARBA00022771"/>
    </source>
</evidence>
<comment type="caution">
    <text evidence="9">The sequence shown here is derived from an EMBL/GenBank/DDBJ whole genome shotgun (WGS) entry which is preliminary data.</text>
</comment>
<gene>
    <name evidence="9" type="ORF">C7M84_013457</name>
</gene>
<name>A0A3R7Q4K6_PENVA</name>
<dbReference type="Proteomes" id="UP000283509">
    <property type="component" value="Unassembled WGS sequence"/>
</dbReference>
<reference evidence="9 10" key="2">
    <citation type="submission" date="2019-01" db="EMBL/GenBank/DDBJ databases">
        <title>The decoding of complex shrimp genome reveals the adaptation for benthos swimmer, frequently molting mechanism and breeding impact on genome.</title>
        <authorList>
            <person name="Sun Y."/>
            <person name="Gao Y."/>
            <person name="Yu Y."/>
        </authorList>
    </citation>
    <scope>NUCLEOTIDE SEQUENCE [LARGE SCALE GENOMIC DNA]</scope>
    <source>
        <tissue evidence="9">Muscle</tissue>
    </source>
</reference>
<keyword evidence="10" id="KW-1185">Reference proteome</keyword>
<dbReference type="Pfam" id="PF13445">
    <property type="entry name" value="zf-RING_UBOX"/>
    <property type="match status" value="1"/>
</dbReference>
<dbReference type="PANTHER" id="PTHR25462">
    <property type="entry name" value="BONUS, ISOFORM C-RELATED"/>
    <property type="match status" value="1"/>
</dbReference>
<dbReference type="InterPro" id="IPR001841">
    <property type="entry name" value="Znf_RING"/>
</dbReference>
<feature type="domain" description="B box-type" evidence="8">
    <location>
        <begin position="96"/>
        <end position="133"/>
    </location>
</feature>
<dbReference type="SUPFAM" id="SSF57850">
    <property type="entry name" value="RING/U-box"/>
    <property type="match status" value="1"/>
</dbReference>
<dbReference type="InterPro" id="IPR047153">
    <property type="entry name" value="TRIM45/56/19-like"/>
</dbReference>
<feature type="region of interest" description="Disordered" evidence="5">
    <location>
        <begin position="251"/>
        <end position="319"/>
    </location>
</feature>
<feature type="domain" description="PPIase cyclophilin-type" evidence="6">
    <location>
        <begin position="408"/>
        <end position="567"/>
    </location>
</feature>
<dbReference type="InterPro" id="IPR027370">
    <property type="entry name" value="Znf-RING_euk"/>
</dbReference>
<evidence type="ECO:0000259" key="8">
    <source>
        <dbReference type="PROSITE" id="PS50119"/>
    </source>
</evidence>
<dbReference type="InterPro" id="IPR013083">
    <property type="entry name" value="Znf_RING/FYVE/PHD"/>
</dbReference>
<accession>A0A3R7Q4K6</accession>
<evidence type="ECO:0000256" key="1">
    <source>
        <dbReference type="ARBA" id="ARBA00022723"/>
    </source>
</evidence>
<sequence>MANNTKSVLVSARMEEEVTCIVCSELYTRGSREPVVLPLCGHTFCRPCLCNLENTGRLSCPTCRQTYVGPPIDQLPTVFALLSLSEHFKKSEGHGCQRHGSPVEFWCRSCQLPLCGHCLLEEHVKDGHKVVRGTDFIAERKEQILSECTVLIQEISNRKGHCVNRFSEWTAQIIAGVEESAVLWNSTQNAQNIMTDVVHATNIESILVSSSMLGSLREEVMRAAQRDTRTRTASDRSLRCSSCSEVDSASPLGLLRQESSPDVEYQETEFEETEQTTAPEENTLSPATPTSDAVLPEDKTDSSSDSPLARQDSLGNGPLVARQISSTSSTGREIGHTPRDSGVMNLLGPVPWPLKCCVVGPGGRRGKLRWEGGRLHMYALGEDIEEPHFMVQMSVLQYLVPEDYQEVFLVLETEGRCLGRVYIRLWGRIRRAQHFLALCLGSLGPSYRRSKFHGVAKRGAPGETLAGGKYLTPEGLTSVQALAGHLEWGGEHIKEKKRGLVVGANAGKPEFDAFFHICMKDQPGRRFACAFGEVVQGMEVLHAAVTHLRNNDVTISDVGVVLASTAP</sequence>
<dbReference type="GO" id="GO:0006513">
    <property type="term" value="P:protein monoubiquitination"/>
    <property type="evidence" value="ECO:0007669"/>
    <property type="project" value="TreeGrafter"/>
</dbReference>
<keyword evidence="1" id="KW-0479">Metal-binding</keyword>
<feature type="domain" description="RING-type" evidence="7">
    <location>
        <begin position="20"/>
        <end position="64"/>
    </location>
</feature>
<keyword evidence="3" id="KW-0862">Zinc</keyword>
<dbReference type="EMBL" id="QCYY01002671">
    <property type="protein sequence ID" value="ROT68409.1"/>
    <property type="molecule type" value="Genomic_DNA"/>
</dbReference>
<dbReference type="AlphaFoldDB" id="A0A3R7Q4K6"/>
<dbReference type="GO" id="GO:0003755">
    <property type="term" value="F:peptidyl-prolyl cis-trans isomerase activity"/>
    <property type="evidence" value="ECO:0007669"/>
    <property type="project" value="InterPro"/>
</dbReference>
<dbReference type="Gene3D" id="3.30.40.10">
    <property type="entry name" value="Zinc/RING finger domain, C3HC4 (zinc finger)"/>
    <property type="match status" value="1"/>
</dbReference>
<dbReference type="PROSITE" id="PS50072">
    <property type="entry name" value="CSA_PPIASE_2"/>
    <property type="match status" value="1"/>
</dbReference>
<dbReference type="InterPro" id="IPR017907">
    <property type="entry name" value="Znf_RING_CS"/>
</dbReference>